<name>A0A8J4Y306_CHIOP</name>
<feature type="region of interest" description="Disordered" evidence="1">
    <location>
        <begin position="1"/>
        <end position="50"/>
    </location>
</feature>
<sequence>MADDGSESVSGESVEVAENEPRPSRSRKRLRNEKEWKRVKAKMARDSGKEYKSVSTGKVVAEKKIGLPCRDGCFAKVTMPVNSVVLKSFWDLASYEKQTAYLQRLVHSVPVKRRRKPLGDEAPTRTQTDHLLPRSEGPDYDQIALHGCDH</sequence>
<feature type="region of interest" description="Disordered" evidence="1">
    <location>
        <begin position="114"/>
        <end position="140"/>
    </location>
</feature>
<organism evidence="2 3">
    <name type="scientific">Chionoecetes opilio</name>
    <name type="common">Atlantic snow crab</name>
    <name type="synonym">Cancer opilio</name>
    <dbReference type="NCBI Taxonomy" id="41210"/>
    <lineage>
        <taxon>Eukaryota</taxon>
        <taxon>Metazoa</taxon>
        <taxon>Ecdysozoa</taxon>
        <taxon>Arthropoda</taxon>
        <taxon>Crustacea</taxon>
        <taxon>Multicrustacea</taxon>
        <taxon>Malacostraca</taxon>
        <taxon>Eumalacostraca</taxon>
        <taxon>Eucarida</taxon>
        <taxon>Decapoda</taxon>
        <taxon>Pleocyemata</taxon>
        <taxon>Brachyura</taxon>
        <taxon>Eubrachyura</taxon>
        <taxon>Majoidea</taxon>
        <taxon>Majidae</taxon>
        <taxon>Chionoecetes</taxon>
    </lineage>
</organism>
<keyword evidence="3" id="KW-1185">Reference proteome</keyword>
<comment type="caution">
    <text evidence="2">The sequence shown here is derived from an EMBL/GenBank/DDBJ whole genome shotgun (WGS) entry which is preliminary data.</text>
</comment>
<dbReference type="EMBL" id="JACEEZ010014179">
    <property type="protein sequence ID" value="KAG0719653.1"/>
    <property type="molecule type" value="Genomic_DNA"/>
</dbReference>
<dbReference type="AlphaFoldDB" id="A0A8J4Y306"/>
<evidence type="ECO:0000313" key="3">
    <source>
        <dbReference type="Proteomes" id="UP000770661"/>
    </source>
</evidence>
<feature type="compositionally biased region" description="Basic and acidic residues" evidence="1">
    <location>
        <begin position="117"/>
        <end position="137"/>
    </location>
</feature>
<accession>A0A8J4Y306</accession>
<evidence type="ECO:0000313" key="2">
    <source>
        <dbReference type="EMBL" id="KAG0719653.1"/>
    </source>
</evidence>
<evidence type="ECO:0000256" key="1">
    <source>
        <dbReference type="SAM" id="MobiDB-lite"/>
    </source>
</evidence>
<feature type="compositionally biased region" description="Low complexity" evidence="1">
    <location>
        <begin position="7"/>
        <end position="16"/>
    </location>
</feature>
<protein>
    <submittedName>
        <fullName evidence="2">Uncharacterized protein</fullName>
    </submittedName>
</protein>
<dbReference type="OrthoDB" id="7475343at2759"/>
<gene>
    <name evidence="2" type="ORF">GWK47_050056</name>
</gene>
<dbReference type="Proteomes" id="UP000770661">
    <property type="component" value="Unassembled WGS sequence"/>
</dbReference>
<reference evidence="2" key="1">
    <citation type="submission" date="2020-07" db="EMBL/GenBank/DDBJ databases">
        <title>The High-quality genome of the commercially important snow crab, Chionoecetes opilio.</title>
        <authorList>
            <person name="Jeong J.-H."/>
            <person name="Ryu S."/>
        </authorList>
    </citation>
    <scope>NUCLEOTIDE SEQUENCE</scope>
    <source>
        <strain evidence="2">MADBK_172401_WGS</strain>
        <tissue evidence="2">Digestive gland</tissue>
    </source>
</reference>
<feature type="compositionally biased region" description="Basic and acidic residues" evidence="1">
    <location>
        <begin position="32"/>
        <end position="50"/>
    </location>
</feature>
<proteinExistence type="predicted"/>